<gene>
    <name evidence="2" type="ORF">LTR24_009798</name>
</gene>
<dbReference type="EMBL" id="JAVRRG010000237">
    <property type="protein sequence ID" value="KAK5075882.1"/>
    <property type="molecule type" value="Genomic_DNA"/>
</dbReference>
<reference evidence="2 3" key="1">
    <citation type="submission" date="2023-08" db="EMBL/GenBank/DDBJ databases">
        <title>Black Yeasts Isolated from many extreme environments.</title>
        <authorList>
            <person name="Coleine C."/>
            <person name="Stajich J.E."/>
            <person name="Selbmann L."/>
        </authorList>
    </citation>
    <scope>NUCLEOTIDE SEQUENCE [LARGE SCALE GENOMIC DNA]</scope>
    <source>
        <strain evidence="2 3">CCFEE 5885</strain>
    </source>
</reference>
<comment type="caution">
    <text evidence="2">The sequence shown here is derived from an EMBL/GenBank/DDBJ whole genome shotgun (WGS) entry which is preliminary data.</text>
</comment>
<proteinExistence type="predicted"/>
<keyword evidence="3" id="KW-1185">Reference proteome</keyword>
<name>A0ABR0JWU9_9EURO</name>
<evidence type="ECO:0000313" key="2">
    <source>
        <dbReference type="EMBL" id="KAK5075882.1"/>
    </source>
</evidence>
<organism evidence="2 3">
    <name type="scientific">Lithohypha guttulata</name>
    <dbReference type="NCBI Taxonomy" id="1690604"/>
    <lineage>
        <taxon>Eukaryota</taxon>
        <taxon>Fungi</taxon>
        <taxon>Dikarya</taxon>
        <taxon>Ascomycota</taxon>
        <taxon>Pezizomycotina</taxon>
        <taxon>Eurotiomycetes</taxon>
        <taxon>Chaetothyriomycetidae</taxon>
        <taxon>Chaetothyriales</taxon>
        <taxon>Trichomeriaceae</taxon>
        <taxon>Lithohypha</taxon>
    </lineage>
</organism>
<evidence type="ECO:0000313" key="3">
    <source>
        <dbReference type="Proteomes" id="UP001345013"/>
    </source>
</evidence>
<accession>A0ABR0JWU9</accession>
<feature type="coiled-coil region" evidence="1">
    <location>
        <begin position="254"/>
        <end position="309"/>
    </location>
</feature>
<dbReference type="Proteomes" id="UP001345013">
    <property type="component" value="Unassembled WGS sequence"/>
</dbReference>
<keyword evidence="1" id="KW-0175">Coiled coil</keyword>
<protein>
    <submittedName>
        <fullName evidence="2">Uncharacterized protein</fullName>
    </submittedName>
</protein>
<sequence>MHLTSHAEVLASTIRESRNGQQGKAYYRGQSVTDTIDQYAKVWRHFFQEHEDTRTTVRRRQVFQDLIRALLSDNERIIAELLNLQETMPQMAAWKRYGSTLLDPRNQQIMYAVAALDLITNVVAHAIFLAGKSITLIDREATLEKQTRAVADEYAARSALRKQEAESQKSLKLAQYRIEILIPSLLDANVKTAIPETRAAFEIEATTDDYSSQGLRQRITMIQGSNWLGNLVFDSTDFFPLQRLAAKWLVVDESEEAACKGDELRRTLEELQAENFLSQQENVELRTALDRLKQEHEHLAQRAEMIVNDLCEKQANHRAEARDEHGAIYGNTTVNGTGTAVLGNIVHNLHFPRQSTSVVVTGA</sequence>
<evidence type="ECO:0000256" key="1">
    <source>
        <dbReference type="SAM" id="Coils"/>
    </source>
</evidence>